<dbReference type="PANTHER" id="PTHR15837">
    <property type="entry name" value="RAN GUANINE NUCLEOTIDE RELEASE FACTOR"/>
    <property type="match status" value="1"/>
</dbReference>
<sequence>MSFTHLETKFLFGGAISLDLPAEVIDASDLRQIPDNQEVFLFPDSDTSISLEVLELVTEGLAKTDPWEAAKFHFGSLAHDNSSLESTILTNPPSDLISFAPQSTDHPSTPIPVSLMGTQRIHKFSYNPTGGSRPGHESDMPDDVYIFLALWRVWLEDVSKEGKAKKKADVVLSVNVNQSAKGQSGERERDRVGQWFTKTMESLQIIDYGLFGDAE</sequence>
<evidence type="ECO:0000256" key="3">
    <source>
        <dbReference type="ARBA" id="ARBA00022927"/>
    </source>
</evidence>
<evidence type="ECO:0000256" key="2">
    <source>
        <dbReference type="ARBA" id="ARBA00022448"/>
    </source>
</evidence>
<dbReference type="GeneID" id="91089462"/>
<dbReference type="PANTHER" id="PTHR15837:SF0">
    <property type="entry name" value="RAN GUANINE NUCLEOTIDE RELEASE FACTOR"/>
    <property type="match status" value="1"/>
</dbReference>
<dbReference type="AlphaFoldDB" id="A0A1E3HYV7"/>
<accession>A0A1E3HYV7</accession>
<reference evidence="4" key="1">
    <citation type="submission" date="2016-06" db="EMBL/GenBank/DDBJ databases">
        <authorList>
            <person name="Cuomo C."/>
            <person name="Litvintseva A."/>
            <person name="Heitman J."/>
            <person name="Chen Y."/>
            <person name="Sun S."/>
            <person name="Springer D."/>
            <person name="Dromer F."/>
            <person name="Young S."/>
            <person name="Zeng Q."/>
            <person name="Chapman S."/>
            <person name="Gujja S."/>
            <person name="Saif S."/>
            <person name="Birren B."/>
        </authorList>
    </citation>
    <scope>NUCLEOTIDE SEQUENCE</scope>
    <source>
        <strain evidence="4">CBS 7841</strain>
    </source>
</reference>
<dbReference type="GO" id="GO:0005634">
    <property type="term" value="C:nucleus"/>
    <property type="evidence" value="ECO:0007669"/>
    <property type="project" value="TreeGrafter"/>
</dbReference>
<evidence type="ECO:0000313" key="5">
    <source>
        <dbReference type="Proteomes" id="UP000094043"/>
    </source>
</evidence>
<proteinExistence type="inferred from homology"/>
<name>A0A1E3HYV7_9TREE</name>
<dbReference type="GO" id="GO:0031267">
    <property type="term" value="F:small GTPase binding"/>
    <property type="evidence" value="ECO:0007669"/>
    <property type="project" value="TreeGrafter"/>
</dbReference>
<keyword evidence="3" id="KW-0653">Protein transport</keyword>
<dbReference type="Gene3D" id="3.40.1000.10">
    <property type="entry name" value="Mog1/PsbP, alpha/beta/alpha sandwich"/>
    <property type="match status" value="1"/>
</dbReference>
<gene>
    <name evidence="4" type="ORF">L203_105253</name>
</gene>
<dbReference type="SUPFAM" id="SSF55724">
    <property type="entry name" value="Mog1p/PsbP-like"/>
    <property type="match status" value="1"/>
</dbReference>
<dbReference type="VEuPathDB" id="FungiDB:L203_05620"/>
<organism evidence="4 5">
    <name type="scientific">Cryptococcus depauperatus CBS 7841</name>
    <dbReference type="NCBI Taxonomy" id="1295531"/>
    <lineage>
        <taxon>Eukaryota</taxon>
        <taxon>Fungi</taxon>
        <taxon>Dikarya</taxon>
        <taxon>Basidiomycota</taxon>
        <taxon>Agaricomycotina</taxon>
        <taxon>Tremellomycetes</taxon>
        <taxon>Tremellales</taxon>
        <taxon>Cryptococcaceae</taxon>
        <taxon>Cryptococcus</taxon>
    </lineage>
</organism>
<dbReference type="InterPro" id="IPR007681">
    <property type="entry name" value="Mog1"/>
</dbReference>
<dbReference type="GO" id="GO:0005085">
    <property type="term" value="F:guanyl-nucleotide exchange factor activity"/>
    <property type="evidence" value="ECO:0007669"/>
    <property type="project" value="TreeGrafter"/>
</dbReference>
<dbReference type="GO" id="GO:0006606">
    <property type="term" value="P:protein import into nucleus"/>
    <property type="evidence" value="ECO:0007669"/>
    <property type="project" value="TreeGrafter"/>
</dbReference>
<keyword evidence="5" id="KW-1185">Reference proteome</keyword>
<reference evidence="4" key="3">
    <citation type="submission" date="2024-01" db="EMBL/GenBank/DDBJ databases">
        <authorList>
            <person name="Coelho M.A."/>
            <person name="David-Palma M."/>
            <person name="Shea T."/>
            <person name="Sun S."/>
            <person name="Cuomo C.A."/>
            <person name="Heitman J."/>
        </authorList>
    </citation>
    <scope>NUCLEOTIDE SEQUENCE</scope>
    <source>
        <strain evidence="4">CBS 7841</strain>
    </source>
</reference>
<evidence type="ECO:0000256" key="1">
    <source>
        <dbReference type="ARBA" id="ARBA00010307"/>
    </source>
</evidence>
<dbReference type="Pfam" id="PF04603">
    <property type="entry name" value="Mog1"/>
    <property type="match status" value="1"/>
</dbReference>
<dbReference type="Proteomes" id="UP000094043">
    <property type="component" value="Chromosome 6"/>
</dbReference>
<protein>
    <submittedName>
        <fullName evidence="4">Uncharacterized protein</fullName>
    </submittedName>
</protein>
<dbReference type="OrthoDB" id="10255285at2759"/>
<dbReference type="EMBL" id="CP143789">
    <property type="protein sequence ID" value="WVN90021.1"/>
    <property type="molecule type" value="Genomic_DNA"/>
</dbReference>
<comment type="similarity">
    <text evidence="1">Belongs to the MOG1 family.</text>
</comment>
<evidence type="ECO:0000313" key="4">
    <source>
        <dbReference type="EMBL" id="WVN90021.1"/>
    </source>
</evidence>
<dbReference type="RefSeq" id="XP_066070721.1">
    <property type="nucleotide sequence ID" value="XM_066214624.1"/>
</dbReference>
<dbReference type="InterPro" id="IPR016123">
    <property type="entry name" value="Mog1/PsbP_a/b/a-sand"/>
</dbReference>
<dbReference type="KEGG" id="cdep:91089462"/>
<keyword evidence="2" id="KW-0813">Transport</keyword>
<reference evidence="4" key="2">
    <citation type="journal article" date="2022" name="Elife">
        <title>Obligate sexual reproduction of a homothallic fungus closely related to the Cryptococcus pathogenic species complex.</title>
        <authorList>
            <person name="Passer A.R."/>
            <person name="Clancey S.A."/>
            <person name="Shea T."/>
            <person name="David-Palma M."/>
            <person name="Averette A.F."/>
            <person name="Boekhout T."/>
            <person name="Porcel B.M."/>
            <person name="Nowrousian M."/>
            <person name="Cuomo C.A."/>
            <person name="Sun S."/>
            <person name="Heitman J."/>
            <person name="Coelho M.A."/>
        </authorList>
    </citation>
    <scope>NUCLEOTIDE SEQUENCE</scope>
    <source>
        <strain evidence="4">CBS 7841</strain>
    </source>
</reference>